<evidence type="ECO:0000256" key="9">
    <source>
        <dbReference type="ARBA" id="ARBA00034808"/>
    </source>
</evidence>
<dbReference type="Pfam" id="PF00270">
    <property type="entry name" value="DEAD"/>
    <property type="match status" value="1"/>
</dbReference>
<dbReference type="InterPro" id="IPR027417">
    <property type="entry name" value="P-loop_NTPase"/>
</dbReference>
<evidence type="ECO:0000259" key="10">
    <source>
        <dbReference type="PROSITE" id="PS51192"/>
    </source>
</evidence>
<keyword evidence="7" id="KW-0413">Isomerase</keyword>
<dbReference type="PROSITE" id="PS51194">
    <property type="entry name" value="HELICASE_CTER"/>
    <property type="match status" value="1"/>
</dbReference>
<evidence type="ECO:0000256" key="6">
    <source>
        <dbReference type="ARBA" id="ARBA00023125"/>
    </source>
</evidence>
<comment type="catalytic activity">
    <reaction evidence="8">
        <text>Couples ATP hydrolysis with the unwinding of duplex DNA by translocating in the 3'-5' direction.</text>
        <dbReference type="EC" id="5.6.2.4"/>
    </reaction>
</comment>
<keyword evidence="13" id="KW-1185">Reference proteome</keyword>
<gene>
    <name evidence="12" type="ORF">GCM10023346_36050</name>
</gene>
<dbReference type="SMART" id="SM00487">
    <property type="entry name" value="DEXDc"/>
    <property type="match status" value="1"/>
</dbReference>
<dbReference type="InterPro" id="IPR002464">
    <property type="entry name" value="DNA/RNA_helicase_DEAH_CS"/>
</dbReference>
<feature type="domain" description="Helicase ATP-binding" evidence="10">
    <location>
        <begin position="45"/>
        <end position="220"/>
    </location>
</feature>
<dbReference type="Gene3D" id="1.10.10.10">
    <property type="entry name" value="Winged helix-like DNA-binding domain superfamily/Winged helix DNA-binding domain"/>
    <property type="match status" value="1"/>
</dbReference>
<dbReference type="PANTHER" id="PTHR13710:SF105">
    <property type="entry name" value="ATP-DEPENDENT DNA HELICASE Q1"/>
    <property type="match status" value="1"/>
</dbReference>
<comment type="caution">
    <text evidence="12">The sequence shown here is derived from an EMBL/GenBank/DDBJ whole genome shotgun (WGS) entry which is preliminary data.</text>
</comment>
<dbReference type="InterPro" id="IPR014001">
    <property type="entry name" value="Helicase_ATP-bd"/>
</dbReference>
<dbReference type="SUPFAM" id="SSF53271">
    <property type="entry name" value="PRTase-like"/>
    <property type="match status" value="1"/>
</dbReference>
<dbReference type="InterPro" id="IPR011545">
    <property type="entry name" value="DEAD/DEAH_box_helicase_dom"/>
</dbReference>
<dbReference type="Pfam" id="PF00271">
    <property type="entry name" value="Helicase_C"/>
    <property type="match status" value="1"/>
</dbReference>
<evidence type="ECO:0000313" key="12">
    <source>
        <dbReference type="EMBL" id="GAA5198552.1"/>
    </source>
</evidence>
<dbReference type="InterPro" id="IPR001650">
    <property type="entry name" value="Helicase_C-like"/>
</dbReference>
<evidence type="ECO:0000256" key="5">
    <source>
        <dbReference type="ARBA" id="ARBA00022840"/>
    </source>
</evidence>
<dbReference type="InterPro" id="IPR004589">
    <property type="entry name" value="DNA_helicase_ATP-dep_RecQ"/>
</dbReference>
<dbReference type="EMBL" id="BAABKK010000026">
    <property type="protein sequence ID" value="GAA5198552.1"/>
    <property type="molecule type" value="Genomic_DNA"/>
</dbReference>
<sequence>MPNNPDAALLAADQSTTRLQALEVLKELVGNADARFHDGQYEAIEALVDAGRRALVVQRTGWGKSAVYFVSSLLLRRRGAGPTLIVSPLLALMRDQVAAAARAGVRAVAINSANQLEWDNVREQLAADEVDVLLVSPERLTNPSFRENQLPELIRRTGLLVIDEAHCISDWGHDFRPDYRRISDLIEQLPGSVPVLATTATANSRVVHDIEEQLGAGVLTIRGELGRESLRLGVLKLADSRDRLGWLLTHLADMPGSGIIYTLTVSAAEDTARLLSEAGHNVLSYTGRTDPADRERAEQLLKDNQVKALVATSALGMGFDKPDLGFVIHLGAPSSPVAYYQQVGRAGRGAANADVLLLPGSEDREIWQYFATASMPSEEKAAAVLDVLAESGSALSTVALEARVDLRRTPLELLLKVLAVDGAVERVGGGWRSTGSPWIYDAERYARIAEARVDEQDSMVIYQDTAGCRMEYITAVLDDESARACGRCDNCAGRWFPADVAAAAADAAGQTLRRAGLALEPRLQWPSGMDRLGVTVKGKIKPEELLAEGRVLARLTDLGWGGALRELFAAGAADREIEPGMLQACVQLLREWSAGDGRSPGWSGQGRPAAVVSIPSRNKPALVESLARGIAGIGRMPYLGSLQLQHGGPTGGRGGNSAYRLAGVWERLVVGPELGQNLASLGGQGILLVDDLADSRWTMTVAGRALRQAGAGSVLPLVLGQAA</sequence>
<dbReference type="SMART" id="SM00490">
    <property type="entry name" value="HELICc"/>
    <property type="match status" value="1"/>
</dbReference>
<evidence type="ECO:0000256" key="7">
    <source>
        <dbReference type="ARBA" id="ARBA00023235"/>
    </source>
</evidence>
<evidence type="ECO:0000259" key="11">
    <source>
        <dbReference type="PROSITE" id="PS51194"/>
    </source>
</evidence>
<keyword evidence="2" id="KW-0547">Nucleotide-binding</keyword>
<feature type="domain" description="Helicase C-terminal" evidence="11">
    <location>
        <begin position="243"/>
        <end position="391"/>
    </location>
</feature>
<name>A0ABP9SPY9_9MICC</name>
<accession>A0ABP9SPY9</accession>
<proteinExistence type="inferred from homology"/>
<dbReference type="EC" id="5.6.2.4" evidence="9"/>
<dbReference type="NCBIfam" id="TIGR00614">
    <property type="entry name" value="recQ_fam"/>
    <property type="match status" value="1"/>
</dbReference>
<evidence type="ECO:0000256" key="2">
    <source>
        <dbReference type="ARBA" id="ARBA00022741"/>
    </source>
</evidence>
<dbReference type="PROSITE" id="PS51192">
    <property type="entry name" value="HELICASE_ATP_BIND_1"/>
    <property type="match status" value="1"/>
</dbReference>
<dbReference type="InterPro" id="IPR036388">
    <property type="entry name" value="WH-like_DNA-bd_sf"/>
</dbReference>
<comment type="similarity">
    <text evidence="1">Belongs to the helicase family. RecQ subfamily.</text>
</comment>
<organism evidence="12 13">
    <name type="scientific">Arthrobacter gyeryongensis</name>
    <dbReference type="NCBI Taxonomy" id="1650592"/>
    <lineage>
        <taxon>Bacteria</taxon>
        <taxon>Bacillati</taxon>
        <taxon>Actinomycetota</taxon>
        <taxon>Actinomycetes</taxon>
        <taxon>Micrococcales</taxon>
        <taxon>Micrococcaceae</taxon>
        <taxon>Arthrobacter</taxon>
    </lineage>
</organism>
<keyword evidence="3" id="KW-0378">Hydrolase</keyword>
<dbReference type="RefSeq" id="WP_345451348.1">
    <property type="nucleotide sequence ID" value="NZ_BAABKK010000026.1"/>
</dbReference>
<dbReference type="Gene3D" id="3.40.50.300">
    <property type="entry name" value="P-loop containing nucleotide triphosphate hydrolases"/>
    <property type="match status" value="2"/>
</dbReference>
<keyword evidence="6" id="KW-0238">DNA-binding</keyword>
<dbReference type="PANTHER" id="PTHR13710">
    <property type="entry name" value="DNA HELICASE RECQ FAMILY MEMBER"/>
    <property type="match status" value="1"/>
</dbReference>
<dbReference type="GO" id="GO:0004386">
    <property type="term" value="F:helicase activity"/>
    <property type="evidence" value="ECO:0007669"/>
    <property type="project" value="UniProtKB-KW"/>
</dbReference>
<reference evidence="13" key="1">
    <citation type="journal article" date="2019" name="Int. J. Syst. Evol. Microbiol.">
        <title>The Global Catalogue of Microorganisms (GCM) 10K type strain sequencing project: providing services to taxonomists for standard genome sequencing and annotation.</title>
        <authorList>
            <consortium name="The Broad Institute Genomics Platform"/>
            <consortium name="The Broad Institute Genome Sequencing Center for Infectious Disease"/>
            <person name="Wu L."/>
            <person name="Ma J."/>
        </authorList>
    </citation>
    <scope>NUCLEOTIDE SEQUENCE [LARGE SCALE GENOMIC DNA]</scope>
    <source>
        <strain evidence="13">JCM 18514</strain>
    </source>
</reference>
<evidence type="ECO:0000313" key="13">
    <source>
        <dbReference type="Proteomes" id="UP001500200"/>
    </source>
</evidence>
<keyword evidence="4 12" id="KW-0347">Helicase</keyword>
<keyword evidence="5" id="KW-0067">ATP-binding</keyword>
<dbReference type="SUPFAM" id="SSF52540">
    <property type="entry name" value="P-loop containing nucleoside triphosphate hydrolases"/>
    <property type="match status" value="1"/>
</dbReference>
<dbReference type="InterPro" id="IPR029057">
    <property type="entry name" value="PRTase-like"/>
</dbReference>
<protein>
    <recommendedName>
        <fullName evidence="9">DNA 3'-5' helicase</fullName>
        <ecNumber evidence="9">5.6.2.4</ecNumber>
    </recommendedName>
</protein>
<evidence type="ECO:0000256" key="3">
    <source>
        <dbReference type="ARBA" id="ARBA00022801"/>
    </source>
</evidence>
<evidence type="ECO:0000256" key="4">
    <source>
        <dbReference type="ARBA" id="ARBA00022806"/>
    </source>
</evidence>
<dbReference type="Proteomes" id="UP001500200">
    <property type="component" value="Unassembled WGS sequence"/>
</dbReference>
<evidence type="ECO:0000256" key="8">
    <source>
        <dbReference type="ARBA" id="ARBA00034617"/>
    </source>
</evidence>
<evidence type="ECO:0000256" key="1">
    <source>
        <dbReference type="ARBA" id="ARBA00005446"/>
    </source>
</evidence>
<dbReference type="PROSITE" id="PS00690">
    <property type="entry name" value="DEAH_ATP_HELICASE"/>
    <property type="match status" value="1"/>
</dbReference>